<gene>
    <name evidence="1" type="ORF">AYBTSS11_LOCUS17056</name>
</gene>
<sequence length="106" mass="11989">MLLLGEERKVSTHHFWPPIIIITPLDHQVQVLQPRPMSLARFESCSSEIDARQSGVVSYSCSVVKGVMLKKVALGITSGFPHEMKQQARTIAIEKRTLHRTKEKKP</sequence>
<dbReference type="Proteomes" id="UP001189624">
    <property type="component" value="Chromosome 5"/>
</dbReference>
<keyword evidence="2" id="KW-1185">Reference proteome</keyword>
<organism evidence="1 2">
    <name type="scientific">Sphenostylis stenocarpa</name>
    <dbReference type="NCBI Taxonomy" id="92480"/>
    <lineage>
        <taxon>Eukaryota</taxon>
        <taxon>Viridiplantae</taxon>
        <taxon>Streptophyta</taxon>
        <taxon>Embryophyta</taxon>
        <taxon>Tracheophyta</taxon>
        <taxon>Spermatophyta</taxon>
        <taxon>Magnoliopsida</taxon>
        <taxon>eudicotyledons</taxon>
        <taxon>Gunneridae</taxon>
        <taxon>Pentapetalae</taxon>
        <taxon>rosids</taxon>
        <taxon>fabids</taxon>
        <taxon>Fabales</taxon>
        <taxon>Fabaceae</taxon>
        <taxon>Papilionoideae</taxon>
        <taxon>50 kb inversion clade</taxon>
        <taxon>NPAAA clade</taxon>
        <taxon>indigoferoid/millettioid clade</taxon>
        <taxon>Phaseoleae</taxon>
        <taxon>Sphenostylis</taxon>
    </lineage>
</organism>
<accession>A0AA86VLS9</accession>
<evidence type="ECO:0000313" key="1">
    <source>
        <dbReference type="EMBL" id="CAJ1957169.1"/>
    </source>
</evidence>
<reference evidence="1" key="1">
    <citation type="submission" date="2023-10" db="EMBL/GenBank/DDBJ databases">
        <authorList>
            <person name="Domelevo Entfellner J.-B."/>
        </authorList>
    </citation>
    <scope>NUCLEOTIDE SEQUENCE</scope>
</reference>
<dbReference type="EMBL" id="OY731402">
    <property type="protein sequence ID" value="CAJ1957169.1"/>
    <property type="molecule type" value="Genomic_DNA"/>
</dbReference>
<evidence type="ECO:0000313" key="2">
    <source>
        <dbReference type="Proteomes" id="UP001189624"/>
    </source>
</evidence>
<name>A0AA86VLS9_9FABA</name>
<dbReference type="Gramene" id="rna-AYBTSS11_LOCUS17056">
    <property type="protein sequence ID" value="CAJ1957169.1"/>
    <property type="gene ID" value="gene-AYBTSS11_LOCUS17056"/>
</dbReference>
<dbReference type="AlphaFoldDB" id="A0AA86VLS9"/>
<protein>
    <submittedName>
        <fullName evidence="1">Uncharacterized protein</fullName>
    </submittedName>
</protein>
<proteinExistence type="predicted"/>